<dbReference type="InterPro" id="IPR001245">
    <property type="entry name" value="Ser-Thr/Tyr_kinase_cat_dom"/>
</dbReference>
<dbReference type="GO" id="GO:0004674">
    <property type="term" value="F:protein serine/threonine kinase activity"/>
    <property type="evidence" value="ECO:0007669"/>
    <property type="project" value="TreeGrafter"/>
</dbReference>
<dbReference type="Proteomes" id="UP000613740">
    <property type="component" value="Unassembled WGS sequence"/>
</dbReference>
<proteinExistence type="predicted"/>
<feature type="region of interest" description="Disordered" evidence="1">
    <location>
        <begin position="141"/>
        <end position="171"/>
    </location>
</feature>
<feature type="compositionally biased region" description="Polar residues" evidence="1">
    <location>
        <begin position="307"/>
        <end position="316"/>
    </location>
</feature>
<name>A0A835WYR7_9CHLO</name>
<evidence type="ECO:0000313" key="3">
    <source>
        <dbReference type="EMBL" id="KAG2455026.1"/>
    </source>
</evidence>
<dbReference type="PANTHER" id="PTHR44329">
    <property type="entry name" value="SERINE/THREONINE-PROTEIN KINASE TNNI3K-RELATED"/>
    <property type="match status" value="1"/>
</dbReference>
<dbReference type="InterPro" id="IPR000719">
    <property type="entry name" value="Prot_kinase_dom"/>
</dbReference>
<feature type="compositionally biased region" description="Pro residues" evidence="1">
    <location>
        <begin position="815"/>
        <end position="827"/>
    </location>
</feature>
<evidence type="ECO:0000259" key="2">
    <source>
        <dbReference type="PROSITE" id="PS50011"/>
    </source>
</evidence>
<protein>
    <recommendedName>
        <fullName evidence="2">Protein kinase domain-containing protein</fullName>
    </recommendedName>
</protein>
<dbReference type="OrthoDB" id="542487at2759"/>
<dbReference type="SUPFAM" id="SSF56112">
    <property type="entry name" value="Protein kinase-like (PK-like)"/>
    <property type="match status" value="1"/>
</dbReference>
<feature type="compositionally biased region" description="Gly residues" evidence="1">
    <location>
        <begin position="457"/>
        <end position="468"/>
    </location>
</feature>
<evidence type="ECO:0000313" key="4">
    <source>
        <dbReference type="Proteomes" id="UP000613740"/>
    </source>
</evidence>
<dbReference type="InterPro" id="IPR008271">
    <property type="entry name" value="Ser/Thr_kinase_AS"/>
</dbReference>
<comment type="caution">
    <text evidence="3">The sequence shown here is derived from an EMBL/GenBank/DDBJ whole genome shotgun (WGS) entry which is preliminary data.</text>
</comment>
<reference evidence="3" key="1">
    <citation type="journal article" date="2020" name="bioRxiv">
        <title>Comparative genomics of Chlamydomonas.</title>
        <authorList>
            <person name="Craig R.J."/>
            <person name="Hasan A.R."/>
            <person name="Ness R.W."/>
            <person name="Keightley P.D."/>
        </authorList>
    </citation>
    <scope>NUCLEOTIDE SEQUENCE</scope>
    <source>
        <strain evidence="3">CCAP 11/173</strain>
    </source>
</reference>
<dbReference type="Pfam" id="PF07714">
    <property type="entry name" value="PK_Tyr_Ser-Thr"/>
    <property type="match status" value="1"/>
</dbReference>
<evidence type="ECO:0000256" key="1">
    <source>
        <dbReference type="SAM" id="MobiDB-lite"/>
    </source>
</evidence>
<feature type="domain" description="Protein kinase" evidence="2">
    <location>
        <begin position="1096"/>
        <end position="1533"/>
    </location>
</feature>
<sequence>MLACDSERRTNIRVLLLPLIFGSRKAGWLLLALPRGWSPPDSAAGAAAVDVALMSLASCVAECCLGPVMAQVDQMCDAVEAASSADSLQELVSSVVTAVSTTLSYELHVDLGVRLALLPHKDSPTGVLFYSTAPGAAGANGDSFSGTVPQSPTGKPAGGRAPPKASASMTNLAARQRPLPPGYQPSLHSHFQPGAGVAAEAANATAAPLPAMSMPMDFVRTSAPGISGTPGAAGAAGGAGTPAAVPAIRSSHAHAGSGAAYPDISQSALLGSQSQIPAASSHAIRSQQQDGGSRILQISRSGRRHAATTNGMTSHPPNAAAARPMVVPTDVEDAAVLVACAPGGSGATGSGLAVTTPRGSVTHATMPAGFVSAGHVLGAAAGAVITSATAPSGMRPQLSSSTAVGRNSRMLLRRAITSGFALSPNGTVVVNQPLWKAGPFATTSTLLASLLDGGTGSRRGRVPGGTAGGAISPVTTGTGMLGPTPSMNNVMAQPVANISSSSGFVASALAAAFGVSLAGGASEHEKSGSIGPGRRCGPASSIEAPAGFLSPPSCAVPATSPAGPADIRSGGSGNGAGFSTVRLHASVVPDVPSYLQNTSRPNADVFNVVRRAGIAGGLASLIAIAAASTPGISAAVMPGGGGASGIPAMGSEPAKGGAPAAGGTGGVVVTQRSSIRRNASANNVLYAASGVPVALNGVAVSGGVGGPADTTGTVPRASRLLGPSATVSGPALGVYIYSRLPLPASLLHVAKDRAMALLRVLAPEVLRALSAGGLLGDEWAFLSSRAQAVLNGPGQQALASGTPTAVPPRDSTTSLPPPLGPSPPPAMPSGLAGAHYTTCPSVHFVAAIDTSVGCGAPPGAGSPQGRAAAPGLAMFSHINGSAPGVLSSSPGSATIAPTRLRTGTGPNNDPRQQQQQQQQYPSPFATGPMLSAAVVTPHDPLDCPDTPATPATAGTPAATPSNVSQRDLAFVAACNAAAGNAFPELLDTCGEGIIPGVSLGGLRMQGSGHSHMHGAASRSITGNGFVSGLVYGGGAGVPGLNSTTLLAETITDLGGALTRQTQMATLVTAFTTTLSRARKDNEQEGGMHAEDDIRALKIVRAIGQGGCSVVMLGRLHAMPVAVKVILPVGDDEDEALPSSSISRGGGDPALQALWSGDDTADAAARGGELLLLPNGEEDVPGYQVRFGGDMGAADEQSLSDDELLKRKRRRTTVRRRSQLAAMMRGARELAVLSNVSHPNIVQVYSYCTRVVVNDNGPGGVPQLEVVPEGAPVTSPLCTALIMEYCDMGSLADAIDCGAFAKAARAAARVSGAPSTRAPDPQTANGLLPRRSMDVATTAGTPAMRAVYLTLLEVALALRHLHSMNLVHCDVKPANVLLRSSATDPRGFTAKLTDFGFVNLIRRQGVDGGSCQVLCADDDDDDHGGENKTPANPVGTVTHMSPELLTGAPIDSSIDVYAFGILMWEIFTGKAPYAQYADNDFVEVPAKVVKEGLRPRFPADTPLHFKLVAQECWSAQPSRRPTAPALVTRLQSLLDASCS</sequence>
<dbReference type="GO" id="GO:0005524">
    <property type="term" value="F:ATP binding"/>
    <property type="evidence" value="ECO:0007669"/>
    <property type="project" value="InterPro"/>
</dbReference>
<feature type="region of interest" description="Disordered" evidence="1">
    <location>
        <begin position="300"/>
        <end position="324"/>
    </location>
</feature>
<gene>
    <name evidence="3" type="ORF">HYH02_000851</name>
</gene>
<dbReference type="InterPro" id="IPR051681">
    <property type="entry name" value="Ser/Thr_Kinases-Pseudokinases"/>
</dbReference>
<dbReference type="SMART" id="SM00220">
    <property type="entry name" value="S_TKc"/>
    <property type="match status" value="1"/>
</dbReference>
<feature type="compositionally biased region" description="Polar residues" evidence="1">
    <location>
        <begin position="793"/>
        <end position="803"/>
    </location>
</feature>
<feature type="compositionally biased region" description="Polar residues" evidence="1">
    <location>
        <begin position="142"/>
        <end position="153"/>
    </location>
</feature>
<keyword evidence="4" id="KW-1185">Reference proteome</keyword>
<feature type="compositionally biased region" description="Low complexity" evidence="1">
    <location>
        <begin position="944"/>
        <end position="960"/>
    </location>
</feature>
<dbReference type="Gene3D" id="1.10.510.10">
    <property type="entry name" value="Transferase(Phosphotransferase) domain 1"/>
    <property type="match status" value="1"/>
</dbReference>
<dbReference type="InterPro" id="IPR011009">
    <property type="entry name" value="Kinase-like_dom_sf"/>
</dbReference>
<feature type="region of interest" description="Disordered" evidence="1">
    <location>
        <begin position="793"/>
        <end position="827"/>
    </location>
</feature>
<dbReference type="PANTHER" id="PTHR44329:SF289">
    <property type="entry name" value="SERINE_THREONINE-PROTEIN KINASE VIK"/>
    <property type="match status" value="1"/>
</dbReference>
<organism evidence="3 4">
    <name type="scientific">Chlamydomonas schloesseri</name>
    <dbReference type="NCBI Taxonomy" id="2026947"/>
    <lineage>
        <taxon>Eukaryota</taxon>
        <taxon>Viridiplantae</taxon>
        <taxon>Chlorophyta</taxon>
        <taxon>core chlorophytes</taxon>
        <taxon>Chlorophyceae</taxon>
        <taxon>CS clade</taxon>
        <taxon>Chlamydomonadales</taxon>
        <taxon>Chlamydomonadaceae</taxon>
        <taxon>Chlamydomonas</taxon>
    </lineage>
</organism>
<accession>A0A835WYR7</accession>
<feature type="region of interest" description="Disordered" evidence="1">
    <location>
        <begin position="883"/>
        <end position="961"/>
    </location>
</feature>
<feature type="region of interest" description="Disordered" evidence="1">
    <location>
        <begin position="457"/>
        <end position="476"/>
    </location>
</feature>
<dbReference type="EMBL" id="JAEHOD010000001">
    <property type="protein sequence ID" value="KAG2455026.1"/>
    <property type="molecule type" value="Genomic_DNA"/>
</dbReference>
<dbReference type="PROSITE" id="PS00108">
    <property type="entry name" value="PROTEIN_KINASE_ST"/>
    <property type="match status" value="1"/>
</dbReference>
<dbReference type="PROSITE" id="PS50011">
    <property type="entry name" value="PROTEIN_KINASE_DOM"/>
    <property type="match status" value="1"/>
</dbReference>